<protein>
    <recommendedName>
        <fullName evidence="4">Retrotransposon gag domain-containing protein</fullName>
    </recommendedName>
</protein>
<proteinExistence type="predicted"/>
<dbReference type="PANTHER" id="PTHR33223">
    <property type="entry name" value="CCHC-TYPE DOMAIN-CONTAINING PROTEIN"/>
    <property type="match status" value="1"/>
</dbReference>
<gene>
    <name evidence="2" type="ORF">ISN44_Un154g000010</name>
</gene>
<organism evidence="2 3">
    <name type="scientific">Arabidopsis suecica</name>
    <name type="common">Swedish thale-cress</name>
    <name type="synonym">Cardaminopsis suecica</name>
    <dbReference type="NCBI Taxonomy" id="45249"/>
    <lineage>
        <taxon>Eukaryota</taxon>
        <taxon>Viridiplantae</taxon>
        <taxon>Streptophyta</taxon>
        <taxon>Embryophyta</taxon>
        <taxon>Tracheophyta</taxon>
        <taxon>Spermatophyta</taxon>
        <taxon>Magnoliopsida</taxon>
        <taxon>eudicotyledons</taxon>
        <taxon>Gunneridae</taxon>
        <taxon>Pentapetalae</taxon>
        <taxon>rosids</taxon>
        <taxon>malvids</taxon>
        <taxon>Brassicales</taxon>
        <taxon>Brassicaceae</taxon>
        <taxon>Camelineae</taxon>
        <taxon>Arabidopsis</taxon>
    </lineage>
</organism>
<feature type="non-terminal residue" evidence="2">
    <location>
        <position position="619"/>
    </location>
</feature>
<sequence>HDFSTPVAYATAVVAAAEEERSSIITVVLAATKEQRSSTPRGKLGHNREILQWPGSNHRQLLTTNSAPSSTEVCTSRHHCDLELFASKLEETSQNQKTYSTPRPSDFGAILPTYSTPRSSDFGAILPVHSTTRSSNLSSGHSTTLLDPLVEYRFATPPDHTRPFTLPRYSTPWSSIITHHHHHHSTGHSITSSQSTQIRTQPDKLSTRKKRGEDKVFGSGLDLHQITKPISAHYHSMGRAIKLLAQGASRPQETTRPPGRAEDITTSLHHSTTRSSALVSITRSLHSTMRSSVFTFTARPLLDHITLPRGRVPPSHHSTAYSMTSFRAFFIPHSTRHSSTRKKRRLQLFTRPLTRPPGSSTVLNPYTSTVCELGQQATRTSFSTTTSTAQPANSEKGEPQSTLYLSNHSLWLKNRINKMAMPTLVLEMHHENKFHGLQMEDPLDHLDEFDRLCNLTKINGVSEDGFKLRLFPFSLGDKAHIWEKNLPHDSITTSDDSWERFKGYTNQCPHHGFTKASLLSTLYKGVLPRIRMLLDTASNGNFQNKDVEEGWELVENLAQSDGNYNEDCDRTVRGTADSDDKHRKEIKALNDKLDRILLSQHKHVHFLVDDEQYEVQDGE</sequence>
<dbReference type="OrthoDB" id="1305902at2759"/>
<dbReference type="PANTHER" id="PTHR33223:SF11">
    <property type="entry name" value="ELEMENT PROTEIN, PUTATIVE-RELATED"/>
    <property type="match status" value="1"/>
</dbReference>
<reference evidence="2 3" key="1">
    <citation type="submission" date="2020-12" db="EMBL/GenBank/DDBJ databases">
        <title>Concerted genomic and epigenomic changes stabilize Arabidopsis allopolyploids.</title>
        <authorList>
            <person name="Chen Z."/>
        </authorList>
    </citation>
    <scope>NUCLEOTIDE SEQUENCE [LARGE SCALE GENOMIC DNA]</scope>
    <source>
        <strain evidence="2">As9502</strain>
        <tissue evidence="2">Leaf</tissue>
    </source>
</reference>
<evidence type="ECO:0000256" key="1">
    <source>
        <dbReference type="SAM" id="MobiDB-lite"/>
    </source>
</evidence>
<feature type="non-terminal residue" evidence="2">
    <location>
        <position position="1"/>
    </location>
</feature>
<name>A0A8T1X9L8_ARASU</name>
<feature type="region of interest" description="Disordered" evidence="1">
    <location>
        <begin position="381"/>
        <end position="400"/>
    </location>
</feature>
<keyword evidence="3" id="KW-1185">Reference proteome</keyword>
<feature type="compositionally biased region" description="Basic and acidic residues" evidence="1">
    <location>
        <begin position="201"/>
        <end position="213"/>
    </location>
</feature>
<dbReference type="AlphaFoldDB" id="A0A8T1X9L8"/>
<accession>A0A8T1X9L8</accession>
<evidence type="ECO:0008006" key="4">
    <source>
        <dbReference type="Google" id="ProtNLM"/>
    </source>
</evidence>
<dbReference type="Proteomes" id="UP000694251">
    <property type="component" value="Unassembled WGS sequence"/>
</dbReference>
<feature type="compositionally biased region" description="Low complexity" evidence="1">
    <location>
        <begin position="187"/>
        <end position="198"/>
    </location>
</feature>
<evidence type="ECO:0000313" key="2">
    <source>
        <dbReference type="EMBL" id="KAG7528851.1"/>
    </source>
</evidence>
<evidence type="ECO:0000313" key="3">
    <source>
        <dbReference type="Proteomes" id="UP000694251"/>
    </source>
</evidence>
<feature type="compositionally biased region" description="Low complexity" evidence="1">
    <location>
        <begin position="381"/>
        <end position="392"/>
    </location>
</feature>
<feature type="region of interest" description="Disordered" evidence="1">
    <location>
        <begin position="248"/>
        <end position="270"/>
    </location>
</feature>
<comment type="caution">
    <text evidence="2">The sequence shown here is derived from an EMBL/GenBank/DDBJ whole genome shotgun (WGS) entry which is preliminary data.</text>
</comment>
<dbReference type="EMBL" id="JAEFBJ010000154">
    <property type="protein sequence ID" value="KAG7528851.1"/>
    <property type="molecule type" value="Genomic_DNA"/>
</dbReference>
<feature type="region of interest" description="Disordered" evidence="1">
    <location>
        <begin position="180"/>
        <end position="213"/>
    </location>
</feature>